<reference evidence="4" key="1">
    <citation type="submission" date="2014-03" db="EMBL/GenBank/DDBJ databases">
        <title>The Genome Sequence of Puccinia striiformis f. sp. tritici PST-78.</title>
        <authorList>
            <consortium name="The Broad Institute Genome Sequencing Platform"/>
            <person name="Cuomo C."/>
            <person name="Hulbert S."/>
            <person name="Chen X."/>
            <person name="Walker B."/>
            <person name="Young S.K."/>
            <person name="Zeng Q."/>
            <person name="Gargeya S."/>
            <person name="Fitzgerald M."/>
            <person name="Haas B."/>
            <person name="Abouelleil A."/>
            <person name="Alvarado L."/>
            <person name="Arachchi H.M."/>
            <person name="Berlin A.M."/>
            <person name="Chapman S.B."/>
            <person name="Goldberg J."/>
            <person name="Griggs A."/>
            <person name="Gujja S."/>
            <person name="Hansen M."/>
            <person name="Howarth C."/>
            <person name="Imamovic A."/>
            <person name="Larimer J."/>
            <person name="McCowan C."/>
            <person name="Montmayeur A."/>
            <person name="Murphy C."/>
            <person name="Neiman D."/>
            <person name="Pearson M."/>
            <person name="Priest M."/>
            <person name="Roberts A."/>
            <person name="Saif S."/>
            <person name="Shea T."/>
            <person name="Sisk P."/>
            <person name="Sykes S."/>
            <person name="Wortman J."/>
            <person name="Nusbaum C."/>
            <person name="Birren B."/>
        </authorList>
    </citation>
    <scope>NUCLEOTIDE SEQUENCE [LARGE SCALE GENOMIC DNA]</scope>
    <source>
        <strain evidence="4">race PST-78</strain>
    </source>
</reference>
<feature type="compositionally biased region" description="Polar residues" evidence="1">
    <location>
        <begin position="90"/>
        <end position="102"/>
    </location>
</feature>
<dbReference type="STRING" id="1165861.A0A0L0V364"/>
<accession>A0A0L0V364</accession>
<dbReference type="PROSITE" id="PS50076">
    <property type="entry name" value="DNAJ_2"/>
    <property type="match status" value="1"/>
</dbReference>
<feature type="compositionally biased region" description="Low complexity" evidence="1">
    <location>
        <begin position="72"/>
        <end position="84"/>
    </location>
</feature>
<dbReference type="SUPFAM" id="SSF46565">
    <property type="entry name" value="Chaperone J-domain"/>
    <property type="match status" value="1"/>
</dbReference>
<organism evidence="3 4">
    <name type="scientific">Puccinia striiformis f. sp. tritici PST-78</name>
    <dbReference type="NCBI Taxonomy" id="1165861"/>
    <lineage>
        <taxon>Eukaryota</taxon>
        <taxon>Fungi</taxon>
        <taxon>Dikarya</taxon>
        <taxon>Basidiomycota</taxon>
        <taxon>Pucciniomycotina</taxon>
        <taxon>Pucciniomycetes</taxon>
        <taxon>Pucciniales</taxon>
        <taxon>Pucciniaceae</taxon>
        <taxon>Puccinia</taxon>
    </lineage>
</organism>
<keyword evidence="4" id="KW-1185">Reference proteome</keyword>
<feature type="region of interest" description="Disordered" evidence="1">
    <location>
        <begin position="380"/>
        <end position="541"/>
    </location>
</feature>
<dbReference type="GO" id="GO:0005737">
    <property type="term" value="C:cytoplasm"/>
    <property type="evidence" value="ECO:0007669"/>
    <property type="project" value="TreeGrafter"/>
</dbReference>
<feature type="domain" description="J" evidence="2">
    <location>
        <begin position="4"/>
        <end position="63"/>
    </location>
</feature>
<dbReference type="CDD" id="cd06257">
    <property type="entry name" value="DnaJ"/>
    <property type="match status" value="1"/>
</dbReference>
<dbReference type="SMART" id="SM00271">
    <property type="entry name" value="DnaJ"/>
    <property type="match status" value="1"/>
</dbReference>
<dbReference type="Pfam" id="PF00226">
    <property type="entry name" value="DnaJ"/>
    <property type="match status" value="1"/>
</dbReference>
<feature type="compositionally biased region" description="Basic and acidic residues" evidence="1">
    <location>
        <begin position="221"/>
        <end position="235"/>
    </location>
</feature>
<dbReference type="PANTHER" id="PTHR43948">
    <property type="entry name" value="DNAJ HOMOLOG SUBFAMILY B"/>
    <property type="match status" value="1"/>
</dbReference>
<dbReference type="Proteomes" id="UP000054564">
    <property type="component" value="Unassembled WGS sequence"/>
</dbReference>
<dbReference type="PRINTS" id="PR00625">
    <property type="entry name" value="JDOMAIN"/>
</dbReference>
<feature type="compositionally biased region" description="Polar residues" evidence="1">
    <location>
        <begin position="210"/>
        <end position="219"/>
    </location>
</feature>
<comment type="caution">
    <text evidence="3">The sequence shown here is derived from an EMBL/GenBank/DDBJ whole genome shotgun (WGS) entry which is preliminary data.</text>
</comment>
<dbReference type="EMBL" id="AJIL01000131">
    <property type="protein sequence ID" value="KNE93722.1"/>
    <property type="molecule type" value="Genomic_DNA"/>
</dbReference>
<dbReference type="GO" id="GO:0044183">
    <property type="term" value="F:protein folding chaperone"/>
    <property type="evidence" value="ECO:0007669"/>
    <property type="project" value="TreeGrafter"/>
</dbReference>
<proteinExistence type="predicted"/>
<dbReference type="GO" id="GO:0051087">
    <property type="term" value="F:protein-folding chaperone binding"/>
    <property type="evidence" value="ECO:0007669"/>
    <property type="project" value="TreeGrafter"/>
</dbReference>
<feature type="compositionally biased region" description="Acidic residues" evidence="1">
    <location>
        <begin position="160"/>
        <end position="172"/>
    </location>
</feature>
<dbReference type="PANTHER" id="PTHR43948:SF23">
    <property type="entry name" value="DNAJ DOMAIN PROTEIN (AFU_ORTHOLOGUE AFUA_1G15460)"/>
    <property type="match status" value="1"/>
</dbReference>
<evidence type="ECO:0000256" key="1">
    <source>
        <dbReference type="SAM" id="MobiDB-lite"/>
    </source>
</evidence>
<dbReference type="GO" id="GO:0051082">
    <property type="term" value="F:unfolded protein binding"/>
    <property type="evidence" value="ECO:0007669"/>
    <property type="project" value="TreeGrafter"/>
</dbReference>
<protein>
    <recommendedName>
        <fullName evidence="2">J domain-containing protein</fullName>
    </recommendedName>
</protein>
<dbReference type="InterPro" id="IPR036869">
    <property type="entry name" value="J_dom_sf"/>
</dbReference>
<evidence type="ECO:0000259" key="2">
    <source>
        <dbReference type="PROSITE" id="PS50076"/>
    </source>
</evidence>
<dbReference type="GO" id="GO:0005634">
    <property type="term" value="C:nucleus"/>
    <property type="evidence" value="ECO:0007669"/>
    <property type="project" value="TreeGrafter"/>
</dbReference>
<evidence type="ECO:0000313" key="4">
    <source>
        <dbReference type="Proteomes" id="UP000054564"/>
    </source>
</evidence>
<feature type="compositionally biased region" description="Basic and acidic residues" evidence="1">
    <location>
        <begin position="191"/>
        <end position="205"/>
    </location>
</feature>
<name>A0A0L0V364_9BASI</name>
<dbReference type="OrthoDB" id="10250354at2759"/>
<feature type="compositionally biased region" description="Low complexity" evidence="1">
    <location>
        <begin position="417"/>
        <end position="437"/>
    </location>
</feature>
<gene>
    <name evidence="3" type="ORF">PSTG_12910</name>
</gene>
<feature type="region of interest" description="Disordered" evidence="1">
    <location>
        <begin position="64"/>
        <end position="252"/>
    </location>
</feature>
<dbReference type="Gene3D" id="1.10.287.110">
    <property type="entry name" value="DnaJ domain"/>
    <property type="match status" value="1"/>
</dbReference>
<evidence type="ECO:0000313" key="3">
    <source>
        <dbReference type="EMBL" id="KNE93722.1"/>
    </source>
</evidence>
<feature type="compositionally biased region" description="Polar residues" evidence="1">
    <location>
        <begin position="178"/>
        <end position="190"/>
    </location>
</feature>
<dbReference type="InterPro" id="IPR001623">
    <property type="entry name" value="DnaJ_domain"/>
</dbReference>
<sequence>MMDDPYTVLNVYPDCTYEEAKAAYRKAALMHHPDRHPPARKDEAARRFRILAQAFHQICSELGHPIEPTDVKPGGSPARSSSSSRKSHSTTPTVITAKNSPAPNGKAPALTRGPSVKAISQPPKVQKAISGKAEPAGRSENALQARPPATKSHPQASQVDEPEEEYSSEESEHEPSYNSRQPSRLPPSTSERNEHVAEYPIDHYSGHPRPQSSRRSSFTHPRGDLSRSREPVNDYHHHHHPLGPKQYARQPQYPEHREQLYSLPGNGGRDKEWDFGLGGDDFFSSGADRFGPGSSMMNDMSSGFDRMMSTAFKGLNMAGPDPAELARMDSGQNCSMRMRQSKMVMGRTEDGTWAGKRMEKQMNMADGRIEVNENAQDIRMGGRAGGSSRYPPRNGNVRGNAEDWDPPPAYQGGGEENYGPEGYGPNMQQYQPGYQHPQPRHGGHPAALDQGGYGGYGEMVPGPRRQASVSRSRHSASGVDGYPDGGGRLQRRPSSRFDYGSELAHASRPPPMGHPAAFAVGPPPMGRSLARRPSGDVGARY</sequence>
<dbReference type="AlphaFoldDB" id="A0A0L0V364"/>